<sequence>LNMYITYHTNDNRHNFEWNGKSYYTKQDALNAIDNFYPGGVIDEKSHSNTNGITYYYVDVCVESGATTIKAKKTTQHPPRPARYSDESYSNKNIGDTINFGIPIPYP</sequence>
<dbReference type="Proteomes" id="UP000038045">
    <property type="component" value="Unplaced"/>
</dbReference>
<dbReference type="WBParaSite" id="PTRK_0000122400.1">
    <property type="protein sequence ID" value="PTRK_0000122400.1"/>
    <property type="gene ID" value="PTRK_0000122400"/>
</dbReference>
<name>A0A0N4Z2V5_PARTI</name>
<evidence type="ECO:0000313" key="1">
    <source>
        <dbReference type="Proteomes" id="UP000038045"/>
    </source>
</evidence>
<evidence type="ECO:0000313" key="2">
    <source>
        <dbReference type="WBParaSite" id="PTRK_0000122400.1"/>
    </source>
</evidence>
<accession>A0A0N4Z2V5</accession>
<protein>
    <submittedName>
        <fullName evidence="2">Astacin domain-containing protein</fullName>
    </submittedName>
</protein>
<keyword evidence="1" id="KW-1185">Reference proteome</keyword>
<dbReference type="AlphaFoldDB" id="A0A0N4Z2V5"/>
<organism evidence="1 2">
    <name type="scientific">Parastrongyloides trichosuri</name>
    <name type="common">Possum-specific nematode worm</name>
    <dbReference type="NCBI Taxonomy" id="131310"/>
    <lineage>
        <taxon>Eukaryota</taxon>
        <taxon>Metazoa</taxon>
        <taxon>Ecdysozoa</taxon>
        <taxon>Nematoda</taxon>
        <taxon>Chromadorea</taxon>
        <taxon>Rhabditida</taxon>
        <taxon>Tylenchina</taxon>
        <taxon>Panagrolaimomorpha</taxon>
        <taxon>Strongyloidoidea</taxon>
        <taxon>Strongyloididae</taxon>
        <taxon>Parastrongyloides</taxon>
    </lineage>
</organism>
<proteinExistence type="predicted"/>
<reference evidence="2" key="1">
    <citation type="submission" date="2017-02" db="UniProtKB">
        <authorList>
            <consortium name="WormBaseParasite"/>
        </authorList>
    </citation>
    <scope>IDENTIFICATION</scope>
</reference>